<dbReference type="RefSeq" id="WP_181554269.1">
    <property type="nucleotide sequence ID" value="NZ_JACDUT010000001.1"/>
</dbReference>
<proteinExistence type="predicted"/>
<dbReference type="EMBL" id="JACDUT010000001">
    <property type="protein sequence ID" value="MBA2873314.1"/>
    <property type="molecule type" value="Genomic_DNA"/>
</dbReference>
<dbReference type="Proteomes" id="UP000523087">
    <property type="component" value="Unassembled WGS sequence"/>
</dbReference>
<evidence type="ECO:0000313" key="2">
    <source>
        <dbReference type="Proteomes" id="UP000523087"/>
    </source>
</evidence>
<organism evidence="1 2">
    <name type="scientific">Thermaerobacillus caldiproteolyticus</name>
    <dbReference type="NCBI Taxonomy" id="247480"/>
    <lineage>
        <taxon>Bacteria</taxon>
        <taxon>Bacillati</taxon>
        <taxon>Bacillota</taxon>
        <taxon>Bacilli</taxon>
        <taxon>Bacillales</taxon>
        <taxon>Anoxybacillaceae</taxon>
        <taxon>Thermaerobacillus</taxon>
    </lineage>
</organism>
<evidence type="ECO:0000313" key="1">
    <source>
        <dbReference type="EMBL" id="MBA2873314.1"/>
    </source>
</evidence>
<accession>A0A7V9Z3D6</accession>
<dbReference type="AlphaFoldDB" id="A0A7V9Z3D6"/>
<dbReference type="Pfam" id="PF14097">
    <property type="entry name" value="SpoVAE"/>
    <property type="match status" value="1"/>
</dbReference>
<reference evidence="1 2" key="1">
    <citation type="submission" date="2020-07" db="EMBL/GenBank/DDBJ databases">
        <title>Genomic Encyclopedia of Type Strains, Phase IV (KMG-IV): sequencing the most valuable type-strain genomes for metagenomic binning, comparative biology and taxonomic classification.</title>
        <authorList>
            <person name="Goeker M."/>
        </authorList>
    </citation>
    <scope>NUCLEOTIDE SEQUENCE [LARGE SCALE GENOMIC DNA]</scope>
    <source>
        <strain evidence="1 2">DSM 15730</strain>
    </source>
</reference>
<comment type="caution">
    <text evidence="1">The sequence shown here is derived from an EMBL/GenBank/DDBJ whole genome shotgun (WGS) entry which is preliminary data.</text>
</comment>
<keyword evidence="2" id="KW-1185">Reference proteome</keyword>
<protein>
    <submittedName>
        <fullName evidence="1">Stage V sporulation protein AE</fullName>
    </submittedName>
</protein>
<name>A0A7V9Z3D6_9BACL</name>
<dbReference type="InterPro" id="IPR025914">
    <property type="entry name" value="SpoVAE"/>
</dbReference>
<gene>
    <name evidence="1" type="ORF">HNR31_000066</name>
</gene>
<sequence length="203" mass="22752">MKQRRVILVTDGDEFAWRTIQYIAKQIGGRCICRSHGNPTKLTGEQLVDLILQTPYDPVFVMFDDCGAIGEGAGEKALKYVATHEQIEVLGAIAVASNTHKREWTRVDVSIDCDGILTEYGVDKDGVREWEVGRINGDTVYCLDQLNIPIIVGIGDIGKMGYRDHVKYGSPITRKAVEIILERSGYDDSTNKQHSDFRETCRE</sequence>